<dbReference type="Gene3D" id="1.20.1260.10">
    <property type="match status" value="1"/>
</dbReference>
<dbReference type="OrthoDB" id="5733060at2"/>
<organism evidence="1 2">
    <name type="scientific">Leucothrix arctica</name>
    <dbReference type="NCBI Taxonomy" id="1481894"/>
    <lineage>
        <taxon>Bacteria</taxon>
        <taxon>Pseudomonadati</taxon>
        <taxon>Pseudomonadota</taxon>
        <taxon>Gammaproteobacteria</taxon>
        <taxon>Thiotrichales</taxon>
        <taxon>Thiotrichaceae</taxon>
        <taxon>Leucothrix</taxon>
    </lineage>
</organism>
<sequence length="153" mass="17928">MKTFETIKDIFDNTEKFHSYAADFYDKLDEESSNPRTKMLLSYVKKHHKAAVKELKKFTEHTSDAVLKTWVQVTLEKSPEDFFSHLSFHKDMNHEEVGALGQQVDGYLVDVYDEMKDVASTDELRGIFQNLMEMEVTRKRRLSQAVNSLLREM</sequence>
<dbReference type="EMBL" id="QGKL01000035">
    <property type="protein sequence ID" value="PWQ95255.1"/>
    <property type="molecule type" value="Genomic_DNA"/>
</dbReference>
<dbReference type="AlphaFoldDB" id="A0A317C980"/>
<dbReference type="Proteomes" id="UP000245506">
    <property type="component" value="Unassembled WGS sequence"/>
</dbReference>
<gene>
    <name evidence="1" type="ORF">DKT75_12995</name>
</gene>
<comment type="caution">
    <text evidence="1">The sequence shown here is derived from an EMBL/GenBank/DDBJ whole genome shotgun (WGS) entry which is preliminary data.</text>
</comment>
<evidence type="ECO:0000313" key="1">
    <source>
        <dbReference type="EMBL" id="PWQ95255.1"/>
    </source>
</evidence>
<dbReference type="InterPro" id="IPR012347">
    <property type="entry name" value="Ferritin-like"/>
</dbReference>
<reference evidence="1 2" key="1">
    <citation type="submission" date="2018-05" db="EMBL/GenBank/DDBJ databases">
        <title>Leucothrix arctica sp. nov., isolated from Arctic seawater.</title>
        <authorList>
            <person name="Choi A."/>
            <person name="Baek K."/>
        </authorList>
    </citation>
    <scope>NUCLEOTIDE SEQUENCE [LARGE SCALE GENOMIC DNA]</scope>
    <source>
        <strain evidence="1 2">IMCC9719</strain>
    </source>
</reference>
<keyword evidence="2" id="KW-1185">Reference proteome</keyword>
<proteinExistence type="predicted"/>
<accession>A0A317C980</accession>
<dbReference type="RefSeq" id="WP_109823867.1">
    <property type="nucleotide sequence ID" value="NZ_QGKL01000035.1"/>
</dbReference>
<name>A0A317C980_9GAMM</name>
<evidence type="ECO:0008006" key="3">
    <source>
        <dbReference type="Google" id="ProtNLM"/>
    </source>
</evidence>
<evidence type="ECO:0000313" key="2">
    <source>
        <dbReference type="Proteomes" id="UP000245506"/>
    </source>
</evidence>
<protein>
    <recommendedName>
        <fullName evidence="3">DUF2383 domain-containing protein</fullName>
    </recommendedName>
</protein>